<proteinExistence type="predicted"/>
<protein>
    <recommendedName>
        <fullName evidence="4">PQ loop repeat protein</fullName>
    </recommendedName>
</protein>
<evidence type="ECO:0000256" key="1">
    <source>
        <dbReference type="SAM" id="Phobius"/>
    </source>
</evidence>
<gene>
    <name evidence="2" type="ORF">PQJ61_01915</name>
</gene>
<keyword evidence="1" id="KW-0472">Membrane</keyword>
<evidence type="ECO:0008006" key="4">
    <source>
        <dbReference type="Google" id="ProtNLM"/>
    </source>
</evidence>
<evidence type="ECO:0000313" key="2">
    <source>
        <dbReference type="EMBL" id="MDC7225502.1"/>
    </source>
</evidence>
<evidence type="ECO:0000313" key="3">
    <source>
        <dbReference type="Proteomes" id="UP001221217"/>
    </source>
</evidence>
<sequence>MNLSIFEMLMLICFGAAWPLNIYKSIRSTSTKGKSLLFLYVIGIGYVCGILHKIYFNYDMVIFLYILNLLMVTFDIILYYRNRRIEKAQEV</sequence>
<dbReference type="EMBL" id="JAQQAL010000007">
    <property type="protein sequence ID" value="MDC7225502.1"/>
    <property type="molecule type" value="Genomic_DNA"/>
</dbReference>
<keyword evidence="1" id="KW-0812">Transmembrane</keyword>
<dbReference type="AlphaFoldDB" id="A0AAJ1IA65"/>
<feature type="transmembrane region" description="Helical" evidence="1">
    <location>
        <begin position="6"/>
        <end position="23"/>
    </location>
</feature>
<comment type="caution">
    <text evidence="2">The sequence shown here is derived from an EMBL/GenBank/DDBJ whole genome shotgun (WGS) entry which is preliminary data.</text>
</comment>
<reference evidence="2 3" key="1">
    <citation type="submission" date="2022-12" db="EMBL/GenBank/DDBJ databases">
        <title>Metagenome assembled genome from gulf of manar.</title>
        <authorList>
            <person name="Kohli P."/>
            <person name="Pk S."/>
            <person name="Venkata Ramana C."/>
            <person name="Sasikala C."/>
        </authorList>
    </citation>
    <scope>NUCLEOTIDE SEQUENCE [LARGE SCALE GENOMIC DNA]</scope>
    <source>
        <strain evidence="2">JB008</strain>
    </source>
</reference>
<accession>A0AAJ1IA65</accession>
<dbReference type="Proteomes" id="UP001221217">
    <property type="component" value="Unassembled WGS sequence"/>
</dbReference>
<name>A0AAJ1IA65_9SPIO</name>
<feature type="transmembrane region" description="Helical" evidence="1">
    <location>
        <begin position="62"/>
        <end position="80"/>
    </location>
</feature>
<organism evidence="2 3">
    <name type="scientific">Candidatus Thalassospirochaeta sargassi</name>
    <dbReference type="NCBI Taxonomy" id="3119039"/>
    <lineage>
        <taxon>Bacteria</taxon>
        <taxon>Pseudomonadati</taxon>
        <taxon>Spirochaetota</taxon>
        <taxon>Spirochaetia</taxon>
        <taxon>Spirochaetales</taxon>
        <taxon>Spirochaetaceae</taxon>
        <taxon>Candidatus Thalassospirochaeta</taxon>
    </lineage>
</organism>
<feature type="transmembrane region" description="Helical" evidence="1">
    <location>
        <begin position="35"/>
        <end position="56"/>
    </location>
</feature>
<keyword evidence="1" id="KW-1133">Transmembrane helix</keyword>